<dbReference type="RefSeq" id="WP_092536281.1">
    <property type="nucleotide sequence ID" value="NZ_FOWW01000013.1"/>
</dbReference>
<dbReference type="PANTHER" id="PTHR38436">
    <property type="entry name" value="POLYKETIDE CYCLASE SNOAL-LIKE DOMAIN"/>
    <property type="match status" value="1"/>
</dbReference>
<dbReference type="Gene3D" id="3.10.450.50">
    <property type="match status" value="1"/>
</dbReference>
<dbReference type="InterPro" id="IPR009959">
    <property type="entry name" value="Cyclase_SnoaL-like"/>
</dbReference>
<reference evidence="3" key="1">
    <citation type="submission" date="2016-10" db="EMBL/GenBank/DDBJ databases">
        <authorList>
            <person name="Varghese N."/>
            <person name="Submissions S."/>
        </authorList>
    </citation>
    <scope>NUCLEOTIDE SEQUENCE [LARGE SCALE GENOMIC DNA]</scope>
    <source>
        <strain evidence="3">CGMCC 4.5579</strain>
    </source>
</reference>
<dbReference type="STRING" id="587909.SAMN05421810_11359"/>
<dbReference type="GO" id="GO:0030638">
    <property type="term" value="P:polyketide metabolic process"/>
    <property type="evidence" value="ECO:0007669"/>
    <property type="project" value="InterPro"/>
</dbReference>
<dbReference type="InterPro" id="IPR032710">
    <property type="entry name" value="NTF2-like_dom_sf"/>
</dbReference>
<accession>A0A1I6ALM2</accession>
<keyword evidence="3" id="KW-1185">Reference proteome</keyword>
<evidence type="ECO:0000313" key="3">
    <source>
        <dbReference type="Proteomes" id="UP000198727"/>
    </source>
</evidence>
<dbReference type="EMBL" id="FOWW01000013">
    <property type="protein sequence ID" value="SFQ69530.1"/>
    <property type="molecule type" value="Genomic_DNA"/>
</dbReference>
<dbReference type="AlphaFoldDB" id="A0A1I6ALM2"/>
<proteinExistence type="predicted"/>
<dbReference type="InterPro" id="IPR037401">
    <property type="entry name" value="SnoaL-like"/>
</dbReference>
<dbReference type="Pfam" id="PF12680">
    <property type="entry name" value="SnoaL_2"/>
    <property type="match status" value="1"/>
</dbReference>
<gene>
    <name evidence="2" type="ORF">SAMN05421810_11359</name>
</gene>
<sequence length="150" mass="16024">MTDDGRLASLAERYGAAWNAHDLDAIMALHTERTTFRLHLLGAPDVVGRDAVRAAFAGLLGVWPDIHFRPERLSFGAGLVVHQCVISGTLAAPMPFGAWVAQPTGERIQFTGVDVITVADGLVHRKDTYLDIAAAQHQLGLFDEPAAAAG</sequence>
<evidence type="ECO:0000313" key="2">
    <source>
        <dbReference type="EMBL" id="SFQ69530.1"/>
    </source>
</evidence>
<dbReference type="PANTHER" id="PTHR38436:SF1">
    <property type="entry name" value="ESTER CYCLASE"/>
    <property type="match status" value="1"/>
</dbReference>
<dbReference type="OrthoDB" id="333383at2"/>
<protein>
    <submittedName>
        <fullName evidence="2">SnoaL-like domain-containing protein</fullName>
    </submittedName>
</protein>
<evidence type="ECO:0000259" key="1">
    <source>
        <dbReference type="Pfam" id="PF12680"/>
    </source>
</evidence>
<feature type="domain" description="SnoaL-like" evidence="1">
    <location>
        <begin position="12"/>
        <end position="123"/>
    </location>
</feature>
<organism evidence="2 3">
    <name type="scientific">Amycolatopsis arida</name>
    <dbReference type="NCBI Taxonomy" id="587909"/>
    <lineage>
        <taxon>Bacteria</taxon>
        <taxon>Bacillati</taxon>
        <taxon>Actinomycetota</taxon>
        <taxon>Actinomycetes</taxon>
        <taxon>Pseudonocardiales</taxon>
        <taxon>Pseudonocardiaceae</taxon>
        <taxon>Amycolatopsis</taxon>
    </lineage>
</organism>
<name>A0A1I6ALM2_9PSEU</name>
<dbReference type="SUPFAM" id="SSF54427">
    <property type="entry name" value="NTF2-like"/>
    <property type="match status" value="1"/>
</dbReference>
<dbReference type="Proteomes" id="UP000198727">
    <property type="component" value="Unassembled WGS sequence"/>
</dbReference>